<accession>A0A9D6QIF3</accession>
<evidence type="ECO:0000313" key="6">
    <source>
        <dbReference type="EMBL" id="MBI3539287.1"/>
    </source>
</evidence>
<comment type="subcellular location">
    <subcellularLocation>
        <location evidence="1 3">Cytoplasm</location>
    </subcellularLocation>
</comment>
<dbReference type="PROSITE" id="PS00352">
    <property type="entry name" value="CSD_1"/>
    <property type="match status" value="1"/>
</dbReference>
<dbReference type="InterPro" id="IPR002059">
    <property type="entry name" value="CSP_DNA-bd"/>
</dbReference>
<dbReference type="Gene3D" id="2.40.50.140">
    <property type="entry name" value="Nucleic acid-binding proteins"/>
    <property type="match status" value="1"/>
</dbReference>
<dbReference type="EMBL" id="JACQAY010000098">
    <property type="protein sequence ID" value="MBI3539287.1"/>
    <property type="molecule type" value="Genomic_DNA"/>
</dbReference>
<dbReference type="Proteomes" id="UP000807850">
    <property type="component" value="Unassembled WGS sequence"/>
</dbReference>
<gene>
    <name evidence="6" type="ORF">HY076_03335</name>
</gene>
<reference evidence="6" key="1">
    <citation type="submission" date="2020-07" db="EMBL/GenBank/DDBJ databases">
        <title>Huge and variable diversity of episymbiotic CPR bacteria and DPANN archaea in groundwater ecosystems.</title>
        <authorList>
            <person name="He C.Y."/>
            <person name="Keren R."/>
            <person name="Whittaker M."/>
            <person name="Farag I.F."/>
            <person name="Doudna J."/>
            <person name="Cate J.H.D."/>
            <person name="Banfield J.F."/>
        </authorList>
    </citation>
    <scope>NUCLEOTIDE SEQUENCE</scope>
    <source>
        <strain evidence="6">NC_groundwater_928_Pr1_S-0.2um_72_17</strain>
    </source>
</reference>
<feature type="region of interest" description="Disordered" evidence="4">
    <location>
        <begin position="23"/>
        <end position="62"/>
    </location>
</feature>
<dbReference type="InterPro" id="IPR011129">
    <property type="entry name" value="CSD"/>
</dbReference>
<dbReference type="SUPFAM" id="SSF50249">
    <property type="entry name" value="Nucleic acid-binding proteins"/>
    <property type="match status" value="1"/>
</dbReference>
<dbReference type="SMART" id="SM00357">
    <property type="entry name" value="CSP"/>
    <property type="match status" value="1"/>
</dbReference>
<dbReference type="InterPro" id="IPR012340">
    <property type="entry name" value="NA-bd_OB-fold"/>
</dbReference>
<dbReference type="PRINTS" id="PR00050">
    <property type="entry name" value="COLDSHOCK"/>
</dbReference>
<organism evidence="6 7">
    <name type="scientific">Eiseniibacteriota bacterium</name>
    <dbReference type="NCBI Taxonomy" id="2212470"/>
    <lineage>
        <taxon>Bacteria</taxon>
        <taxon>Candidatus Eiseniibacteriota</taxon>
    </lineage>
</organism>
<dbReference type="GO" id="GO:0005737">
    <property type="term" value="C:cytoplasm"/>
    <property type="evidence" value="ECO:0007669"/>
    <property type="project" value="UniProtKB-SubCell"/>
</dbReference>
<dbReference type="Pfam" id="PF23477">
    <property type="entry name" value="zf_Tbcl_2"/>
    <property type="match status" value="1"/>
</dbReference>
<evidence type="ECO:0000259" key="5">
    <source>
        <dbReference type="PROSITE" id="PS51857"/>
    </source>
</evidence>
<dbReference type="FunFam" id="2.40.50.140:FF:000006">
    <property type="entry name" value="Cold shock protein CspC"/>
    <property type="match status" value="1"/>
</dbReference>
<evidence type="ECO:0000256" key="4">
    <source>
        <dbReference type="SAM" id="MobiDB-lite"/>
    </source>
</evidence>
<dbReference type="Gene3D" id="6.20.370.130">
    <property type="match status" value="1"/>
</dbReference>
<dbReference type="Pfam" id="PF00313">
    <property type="entry name" value="CSD"/>
    <property type="match status" value="1"/>
</dbReference>
<dbReference type="PANTHER" id="PTHR11544">
    <property type="entry name" value="COLD SHOCK DOMAIN CONTAINING PROTEINS"/>
    <property type="match status" value="1"/>
</dbReference>
<evidence type="ECO:0000256" key="2">
    <source>
        <dbReference type="ARBA" id="ARBA00022490"/>
    </source>
</evidence>
<dbReference type="AlphaFoldDB" id="A0A9D6QIF3"/>
<dbReference type="InterPro" id="IPR019844">
    <property type="entry name" value="CSD_CS"/>
</dbReference>
<dbReference type="PROSITE" id="PS51857">
    <property type="entry name" value="CSD_2"/>
    <property type="match status" value="1"/>
</dbReference>
<evidence type="ECO:0000256" key="1">
    <source>
        <dbReference type="ARBA" id="ARBA00004496"/>
    </source>
</evidence>
<evidence type="ECO:0000313" key="7">
    <source>
        <dbReference type="Proteomes" id="UP000807850"/>
    </source>
</evidence>
<sequence length="126" mass="13266">MVPFKPSNDRPVLCRSCFEAKKPAGAGARGGARPAHARAPRGGDASPRPSPAVQTASESGRAQGAVKWFNEAKGFGFIQHDSGEDIFVHFSAIQGEGFRALTEGDRVEFDIVDGAKGKQAANVTKV</sequence>
<feature type="compositionally biased region" description="Low complexity" evidence="4">
    <location>
        <begin position="23"/>
        <end position="34"/>
    </location>
</feature>
<feature type="domain" description="CSD" evidence="5">
    <location>
        <begin position="61"/>
        <end position="125"/>
    </location>
</feature>
<comment type="caution">
    <text evidence="6">The sequence shown here is derived from an EMBL/GenBank/DDBJ whole genome shotgun (WGS) entry which is preliminary data.</text>
</comment>
<dbReference type="GO" id="GO:0003676">
    <property type="term" value="F:nucleic acid binding"/>
    <property type="evidence" value="ECO:0007669"/>
    <property type="project" value="InterPro"/>
</dbReference>
<proteinExistence type="predicted"/>
<dbReference type="InterPro" id="IPR026363">
    <property type="entry name" value="CxxC-x17-CxxC_dom"/>
</dbReference>
<name>A0A9D6QIF3_UNCEI</name>
<protein>
    <submittedName>
        <fullName evidence="6">Cold shock domain-containing protein</fullName>
    </submittedName>
</protein>
<dbReference type="InterPro" id="IPR050181">
    <property type="entry name" value="Cold_shock_domain"/>
</dbReference>
<evidence type="ECO:0000256" key="3">
    <source>
        <dbReference type="RuleBase" id="RU000408"/>
    </source>
</evidence>
<dbReference type="CDD" id="cd04458">
    <property type="entry name" value="CSP_CDS"/>
    <property type="match status" value="1"/>
</dbReference>
<keyword evidence="2" id="KW-0963">Cytoplasm</keyword>